<dbReference type="PANTHER" id="PTHR43736:SF4">
    <property type="entry name" value="SLR1690 PROTEIN"/>
    <property type="match status" value="1"/>
</dbReference>
<sequence length="236" mass="27303">MASAKYSNQSRYTVAVDCIVFGYDGQNLKILLVKRALTPLKGKWSLMGGFIAKNESADEAASRILADLTGLKDIYQEQFYTFTKPDRDTQERTISIAYFSLIDIKKYKESISTAYQAQWFSIKDYPELIFDHGEMVKMAQKRLQYKATSHAILFELLPDKFTIPLLQSLFEDVYETNFDKGNFSRKMLSTGLLQKQKDKDKTGSKKGAYFYKLDKKNYQQNLHKFLKLVPNPNNFI</sequence>
<dbReference type="SUPFAM" id="SSF46785">
    <property type="entry name" value="Winged helix' DNA-binding domain"/>
    <property type="match status" value="1"/>
</dbReference>
<dbReference type="Pfam" id="PF00293">
    <property type="entry name" value="NUDIX"/>
    <property type="match status" value="1"/>
</dbReference>
<evidence type="ECO:0000313" key="3">
    <source>
        <dbReference type="Proteomes" id="UP000077667"/>
    </source>
</evidence>
<dbReference type="PROSITE" id="PS51462">
    <property type="entry name" value="NUDIX"/>
    <property type="match status" value="1"/>
</dbReference>
<dbReference type="Proteomes" id="UP000077667">
    <property type="component" value="Chromosome"/>
</dbReference>
<dbReference type="RefSeq" id="WP_067760449.1">
    <property type="nucleotide sequence ID" value="NZ_CP015772.1"/>
</dbReference>
<name>A0A1A9I725_9BACT</name>
<organism evidence="2 3">
    <name type="scientific">Niabella ginsenosidivorans</name>
    <dbReference type="NCBI Taxonomy" id="1176587"/>
    <lineage>
        <taxon>Bacteria</taxon>
        <taxon>Pseudomonadati</taxon>
        <taxon>Bacteroidota</taxon>
        <taxon>Chitinophagia</taxon>
        <taxon>Chitinophagales</taxon>
        <taxon>Chitinophagaceae</taxon>
        <taxon>Niabella</taxon>
    </lineage>
</organism>
<reference evidence="2 3" key="1">
    <citation type="submission" date="2016-05" db="EMBL/GenBank/DDBJ databases">
        <title>Niabella ginsenosidivorans BS26 whole genome sequencing.</title>
        <authorList>
            <person name="Im W.T."/>
            <person name="Siddiqi M.Z."/>
        </authorList>
    </citation>
    <scope>NUCLEOTIDE SEQUENCE [LARGE SCALE GENOMIC DNA]</scope>
    <source>
        <strain evidence="2 3">BS26</strain>
    </source>
</reference>
<proteinExistence type="predicted"/>
<feature type="domain" description="Nudix hydrolase" evidence="1">
    <location>
        <begin position="11"/>
        <end position="143"/>
    </location>
</feature>
<dbReference type="CDD" id="cd18873">
    <property type="entry name" value="NUDIX_NadM_like"/>
    <property type="match status" value="1"/>
</dbReference>
<dbReference type="Gene3D" id="3.90.79.10">
    <property type="entry name" value="Nucleoside Triphosphate Pyrophosphohydrolase"/>
    <property type="match status" value="1"/>
</dbReference>
<protein>
    <submittedName>
        <fullName evidence="2">DNA mismatch repair protein MutT</fullName>
    </submittedName>
</protein>
<evidence type="ECO:0000259" key="1">
    <source>
        <dbReference type="PROSITE" id="PS51462"/>
    </source>
</evidence>
<dbReference type="KEGG" id="nia:A8C56_21100"/>
<dbReference type="InterPro" id="IPR000086">
    <property type="entry name" value="NUDIX_hydrolase_dom"/>
</dbReference>
<dbReference type="Gene3D" id="1.10.10.10">
    <property type="entry name" value="Winged helix-like DNA-binding domain superfamily/Winged helix DNA-binding domain"/>
    <property type="match status" value="1"/>
</dbReference>
<dbReference type="InterPro" id="IPR054105">
    <property type="entry name" value="WHD_NrtR"/>
</dbReference>
<dbReference type="OrthoDB" id="9786141at2"/>
<keyword evidence="3" id="KW-1185">Reference proteome</keyword>
<dbReference type="EMBL" id="CP015772">
    <property type="protein sequence ID" value="ANH83145.1"/>
    <property type="molecule type" value="Genomic_DNA"/>
</dbReference>
<gene>
    <name evidence="2" type="ORF">A8C56_21100</name>
</gene>
<evidence type="ECO:0000313" key="2">
    <source>
        <dbReference type="EMBL" id="ANH83145.1"/>
    </source>
</evidence>
<dbReference type="PANTHER" id="PTHR43736">
    <property type="entry name" value="ADP-RIBOSE PYROPHOSPHATASE"/>
    <property type="match status" value="1"/>
</dbReference>
<dbReference type="InterPro" id="IPR015797">
    <property type="entry name" value="NUDIX_hydrolase-like_dom_sf"/>
</dbReference>
<dbReference type="AlphaFoldDB" id="A0A1A9I725"/>
<dbReference type="InterPro" id="IPR036390">
    <property type="entry name" value="WH_DNA-bd_sf"/>
</dbReference>
<dbReference type="SUPFAM" id="SSF55811">
    <property type="entry name" value="Nudix"/>
    <property type="match status" value="1"/>
</dbReference>
<accession>A0A1A9I725</accession>
<dbReference type="InterPro" id="IPR036388">
    <property type="entry name" value="WH-like_DNA-bd_sf"/>
</dbReference>
<dbReference type="Pfam" id="PF21906">
    <property type="entry name" value="WHD_NrtR"/>
    <property type="match status" value="1"/>
</dbReference>